<accession>A0ACB8DGR1</accession>
<dbReference type="EMBL" id="CM023471">
    <property type="protein sequence ID" value="KAH7967311.1"/>
    <property type="molecule type" value="Genomic_DNA"/>
</dbReference>
<dbReference type="Proteomes" id="UP000821865">
    <property type="component" value="Chromosome 2"/>
</dbReference>
<sequence length="500" mass="55044">MRRRFRRWTCGAASVRQVDDGRHRLPGITADRWAAVKSHKYDGEETVNLEERWTSSRLLALIVRNTHLTEATLIEKGVVDIYFSFLASPAAETVRGGCRPGASHIMKLLPAPLAPPTALHWALAAVWTCCLWHLARSFQQVCYLVAPVNSSDALPIASVDVRLCSHVIMGFGTVEEDGSVNLDALGGPQTLASLATLRKRRPDLKLMISVGGGGGDGNFRTMVSGADSRWRFIASAVSALRAARLDGLDIDWEFPKLMDARRFARLLKAASVEFKKDAQWPLLLSVAVPAQSLLVIGAYDVQAMARSVDFVNLMTYDLNIYNWYTPWVRHNSPLLSSANDPPYFNTLNVESSAKLWATLGMPKSKIMVGIPTYGLSWVLRDPDRWQVGSLASGRDQYGGGFVSYTQVCALLENGAQREYDAEAMVPFLHKGKLWVSYDDQQSVALKASWTERSGYGGTMTFSLNSDDWAGACGDGPFPLQRSIVGAVSEEQPMVDRVAKP</sequence>
<reference evidence="1" key="1">
    <citation type="submission" date="2020-05" db="EMBL/GenBank/DDBJ databases">
        <title>Large-scale comparative analyses of tick genomes elucidate their genetic diversity and vector capacities.</title>
        <authorList>
            <person name="Jia N."/>
            <person name="Wang J."/>
            <person name="Shi W."/>
            <person name="Du L."/>
            <person name="Sun Y."/>
            <person name="Zhan W."/>
            <person name="Jiang J."/>
            <person name="Wang Q."/>
            <person name="Zhang B."/>
            <person name="Ji P."/>
            <person name="Sakyi L.B."/>
            <person name="Cui X."/>
            <person name="Yuan T."/>
            <person name="Jiang B."/>
            <person name="Yang W."/>
            <person name="Lam T.T.-Y."/>
            <person name="Chang Q."/>
            <person name="Ding S."/>
            <person name="Wang X."/>
            <person name="Zhu J."/>
            <person name="Ruan X."/>
            <person name="Zhao L."/>
            <person name="Wei J."/>
            <person name="Que T."/>
            <person name="Du C."/>
            <person name="Cheng J."/>
            <person name="Dai P."/>
            <person name="Han X."/>
            <person name="Huang E."/>
            <person name="Gao Y."/>
            <person name="Liu J."/>
            <person name="Shao H."/>
            <person name="Ye R."/>
            <person name="Li L."/>
            <person name="Wei W."/>
            <person name="Wang X."/>
            <person name="Wang C."/>
            <person name="Yang T."/>
            <person name="Huo Q."/>
            <person name="Li W."/>
            <person name="Guo W."/>
            <person name="Chen H."/>
            <person name="Zhou L."/>
            <person name="Ni X."/>
            <person name="Tian J."/>
            <person name="Zhou Y."/>
            <person name="Sheng Y."/>
            <person name="Liu T."/>
            <person name="Pan Y."/>
            <person name="Xia L."/>
            <person name="Li J."/>
            <person name="Zhao F."/>
            <person name="Cao W."/>
        </authorList>
    </citation>
    <scope>NUCLEOTIDE SEQUENCE</scope>
    <source>
        <strain evidence="1">Dsil-2018</strain>
    </source>
</reference>
<gene>
    <name evidence="1" type="ORF">HPB49_023941</name>
</gene>
<protein>
    <submittedName>
        <fullName evidence="1">Uncharacterized protein</fullName>
    </submittedName>
</protein>
<organism evidence="1 2">
    <name type="scientific">Dermacentor silvarum</name>
    <name type="common">Tick</name>
    <dbReference type="NCBI Taxonomy" id="543639"/>
    <lineage>
        <taxon>Eukaryota</taxon>
        <taxon>Metazoa</taxon>
        <taxon>Ecdysozoa</taxon>
        <taxon>Arthropoda</taxon>
        <taxon>Chelicerata</taxon>
        <taxon>Arachnida</taxon>
        <taxon>Acari</taxon>
        <taxon>Parasitiformes</taxon>
        <taxon>Ixodida</taxon>
        <taxon>Ixodoidea</taxon>
        <taxon>Ixodidae</taxon>
        <taxon>Rhipicephalinae</taxon>
        <taxon>Dermacentor</taxon>
    </lineage>
</organism>
<proteinExistence type="predicted"/>
<comment type="caution">
    <text evidence="1">The sequence shown here is derived from an EMBL/GenBank/DDBJ whole genome shotgun (WGS) entry which is preliminary data.</text>
</comment>
<name>A0ACB8DGR1_DERSI</name>
<evidence type="ECO:0000313" key="1">
    <source>
        <dbReference type="EMBL" id="KAH7967311.1"/>
    </source>
</evidence>
<evidence type="ECO:0000313" key="2">
    <source>
        <dbReference type="Proteomes" id="UP000821865"/>
    </source>
</evidence>
<keyword evidence="2" id="KW-1185">Reference proteome</keyword>